<dbReference type="SUPFAM" id="SSF47027">
    <property type="entry name" value="Acyl-CoA binding protein"/>
    <property type="match status" value="1"/>
</dbReference>
<dbReference type="KEGG" id="cpis:HS961_04595"/>
<dbReference type="PRINTS" id="PR00689">
    <property type="entry name" value="ACOABINDINGP"/>
</dbReference>
<dbReference type="RefSeq" id="WP_021028674.1">
    <property type="nucleotide sequence ID" value="NZ_CP058554.1"/>
</dbReference>
<dbReference type="Pfam" id="PF00887">
    <property type="entry name" value="ACBP"/>
    <property type="match status" value="1"/>
</dbReference>
<dbReference type="PANTHER" id="PTHR23310">
    <property type="entry name" value="ACYL-COA-BINDING PROTEIN, ACBP"/>
    <property type="match status" value="1"/>
</dbReference>
<name>A0A7G5EDU5_9BURK</name>
<dbReference type="AlphaFoldDB" id="A0A7G5EDU5"/>
<dbReference type="InterPro" id="IPR000582">
    <property type="entry name" value="Acyl-CoA-binding_protein"/>
</dbReference>
<evidence type="ECO:0000256" key="1">
    <source>
        <dbReference type="ARBA" id="ARBA00023121"/>
    </source>
</evidence>
<evidence type="ECO:0000313" key="3">
    <source>
        <dbReference type="EMBL" id="QMV72170.1"/>
    </source>
</evidence>
<dbReference type="InterPro" id="IPR014352">
    <property type="entry name" value="FERM/acyl-CoA-bd_prot_sf"/>
</dbReference>
<reference evidence="3 4" key="1">
    <citation type="journal article" date="2020" name="G3 (Bethesda)">
        <title>CeMbio - The Caenorhabditis elegans Microbiome Resource.</title>
        <authorList>
            <person name="Dirksen P."/>
            <person name="Assie A."/>
            <person name="Zimmermann J."/>
            <person name="Zhang F."/>
            <person name="Tietje A.M."/>
            <person name="Marsh S.A."/>
            <person name="Felix M.A."/>
            <person name="Shapira M."/>
            <person name="Kaleta C."/>
            <person name="Schulenburg H."/>
            <person name="Samuel B."/>
        </authorList>
    </citation>
    <scope>NUCLEOTIDE SEQUENCE [LARGE SCALE GENOMIC DNA]</scope>
    <source>
        <strain evidence="3 4">BIGb0172</strain>
    </source>
</reference>
<evidence type="ECO:0000313" key="4">
    <source>
        <dbReference type="Proteomes" id="UP000515240"/>
    </source>
</evidence>
<dbReference type="InterPro" id="IPR035984">
    <property type="entry name" value="Acyl-CoA-binding_sf"/>
</dbReference>
<dbReference type="PANTHER" id="PTHR23310:SF62">
    <property type="entry name" value="ACYL-COA BINDING PROTEIN 1, ISOFORM A"/>
    <property type="match status" value="1"/>
</dbReference>
<dbReference type="GO" id="GO:0000062">
    <property type="term" value="F:fatty-acyl-CoA binding"/>
    <property type="evidence" value="ECO:0007669"/>
    <property type="project" value="InterPro"/>
</dbReference>
<organism evidence="3 4">
    <name type="scientific">Comamonas piscis</name>
    <dbReference type="NCBI Taxonomy" id="1562974"/>
    <lineage>
        <taxon>Bacteria</taxon>
        <taxon>Pseudomonadati</taxon>
        <taxon>Pseudomonadota</taxon>
        <taxon>Betaproteobacteria</taxon>
        <taxon>Burkholderiales</taxon>
        <taxon>Comamonadaceae</taxon>
        <taxon>Comamonas</taxon>
    </lineage>
</organism>
<dbReference type="PROSITE" id="PS51228">
    <property type="entry name" value="ACB_2"/>
    <property type="match status" value="1"/>
</dbReference>
<sequence length="84" mass="9441">MSDLNTAFEAAKEAALNMSERPDNQTLLKLYGLYKQGAHGDNNEPKPGFTDFVASAKWNAWNQCKGMAQDDAKQQYIDMIQELL</sequence>
<dbReference type="Gene3D" id="1.20.80.10">
    <property type="match status" value="1"/>
</dbReference>
<evidence type="ECO:0000259" key="2">
    <source>
        <dbReference type="PROSITE" id="PS51228"/>
    </source>
</evidence>
<keyword evidence="4" id="KW-1185">Reference proteome</keyword>
<dbReference type="GO" id="GO:0006631">
    <property type="term" value="P:fatty acid metabolic process"/>
    <property type="evidence" value="ECO:0007669"/>
    <property type="project" value="TreeGrafter"/>
</dbReference>
<feature type="domain" description="ACB" evidence="2">
    <location>
        <begin position="4"/>
        <end position="84"/>
    </location>
</feature>
<protein>
    <submittedName>
        <fullName evidence="3">Acyl-CoA-binding protein</fullName>
    </submittedName>
</protein>
<proteinExistence type="predicted"/>
<keyword evidence="1" id="KW-0446">Lipid-binding</keyword>
<gene>
    <name evidence="3" type="ORF">HS961_04595</name>
</gene>
<accession>A0A7G5EDU5</accession>
<dbReference type="EMBL" id="CP058554">
    <property type="protein sequence ID" value="QMV72170.1"/>
    <property type="molecule type" value="Genomic_DNA"/>
</dbReference>
<dbReference type="Proteomes" id="UP000515240">
    <property type="component" value="Chromosome"/>
</dbReference>